<feature type="transmembrane region" description="Helical" evidence="1">
    <location>
        <begin position="6"/>
        <end position="23"/>
    </location>
</feature>
<evidence type="ECO:0000313" key="2">
    <source>
        <dbReference type="EMBL" id="GAJ04628.1"/>
    </source>
</evidence>
<dbReference type="EMBL" id="BARW01026359">
    <property type="protein sequence ID" value="GAJ04628.1"/>
    <property type="molecule type" value="Genomic_DNA"/>
</dbReference>
<accession>X1TH41</accession>
<proteinExistence type="predicted"/>
<keyword evidence="1" id="KW-0812">Transmembrane</keyword>
<comment type="caution">
    <text evidence="2">The sequence shown here is derived from an EMBL/GenBank/DDBJ whole genome shotgun (WGS) entry which is preliminary data.</text>
</comment>
<gene>
    <name evidence="2" type="ORF">S12H4_43011</name>
</gene>
<feature type="non-terminal residue" evidence="2">
    <location>
        <position position="1"/>
    </location>
</feature>
<sequence length="35" mass="3658">LKVEYRYGIVGGLGLLGVIIAASQKKEGKAGLEKV</sequence>
<evidence type="ECO:0000256" key="1">
    <source>
        <dbReference type="SAM" id="Phobius"/>
    </source>
</evidence>
<name>X1TH41_9ZZZZ</name>
<dbReference type="AlphaFoldDB" id="X1TH41"/>
<organism evidence="2">
    <name type="scientific">marine sediment metagenome</name>
    <dbReference type="NCBI Taxonomy" id="412755"/>
    <lineage>
        <taxon>unclassified sequences</taxon>
        <taxon>metagenomes</taxon>
        <taxon>ecological metagenomes</taxon>
    </lineage>
</organism>
<keyword evidence="1" id="KW-1133">Transmembrane helix</keyword>
<keyword evidence="1" id="KW-0472">Membrane</keyword>
<protein>
    <submittedName>
        <fullName evidence="2">Uncharacterized protein</fullName>
    </submittedName>
</protein>
<reference evidence="2" key="1">
    <citation type="journal article" date="2014" name="Front. Microbiol.">
        <title>High frequency of phylogenetically diverse reductive dehalogenase-homologous genes in deep subseafloor sedimentary metagenomes.</title>
        <authorList>
            <person name="Kawai M."/>
            <person name="Futagami T."/>
            <person name="Toyoda A."/>
            <person name="Takaki Y."/>
            <person name="Nishi S."/>
            <person name="Hori S."/>
            <person name="Arai W."/>
            <person name="Tsubouchi T."/>
            <person name="Morono Y."/>
            <person name="Uchiyama I."/>
            <person name="Ito T."/>
            <person name="Fujiyama A."/>
            <person name="Inagaki F."/>
            <person name="Takami H."/>
        </authorList>
    </citation>
    <scope>NUCLEOTIDE SEQUENCE</scope>
    <source>
        <strain evidence="2">Expedition CK06-06</strain>
    </source>
</reference>